<reference evidence="1" key="1">
    <citation type="journal article" date="2020" name="mSystems">
        <title>Genome- and Community-Level Interaction Insights into Carbon Utilization and Element Cycling Functions of Hydrothermarchaeota in Hydrothermal Sediment.</title>
        <authorList>
            <person name="Zhou Z."/>
            <person name="Liu Y."/>
            <person name="Xu W."/>
            <person name="Pan J."/>
            <person name="Luo Z.H."/>
            <person name="Li M."/>
        </authorList>
    </citation>
    <scope>NUCLEOTIDE SEQUENCE [LARGE SCALE GENOMIC DNA]</scope>
    <source>
        <strain evidence="1">SpSt-81</strain>
    </source>
</reference>
<dbReference type="GO" id="GO:0003913">
    <property type="term" value="F:DNA photolyase activity"/>
    <property type="evidence" value="ECO:0007669"/>
    <property type="project" value="TreeGrafter"/>
</dbReference>
<comment type="caution">
    <text evidence="1">The sequence shown here is derived from an EMBL/GenBank/DDBJ whole genome shotgun (WGS) entry which is preliminary data.</text>
</comment>
<evidence type="ECO:0000313" key="1">
    <source>
        <dbReference type="EMBL" id="HFX13234.1"/>
    </source>
</evidence>
<dbReference type="EMBL" id="DTIN01000013">
    <property type="protein sequence ID" value="HFX13234.1"/>
    <property type="molecule type" value="Genomic_DNA"/>
</dbReference>
<proteinExistence type="predicted"/>
<dbReference type="AlphaFoldDB" id="A0A7C3MIP6"/>
<dbReference type="Gene3D" id="3.80.30.30">
    <property type="match status" value="1"/>
</dbReference>
<gene>
    <name evidence="1" type="ORF">ENW00_03620</name>
</gene>
<dbReference type="GO" id="GO:1904047">
    <property type="term" value="F:S-adenosyl-L-methionine binding"/>
    <property type="evidence" value="ECO:0007669"/>
    <property type="project" value="TreeGrafter"/>
</dbReference>
<dbReference type="Gene3D" id="3.40.50.12110">
    <property type="match status" value="1"/>
</dbReference>
<dbReference type="GO" id="GO:0051539">
    <property type="term" value="F:4 iron, 4 sulfur cluster binding"/>
    <property type="evidence" value="ECO:0007669"/>
    <property type="project" value="TreeGrafter"/>
</dbReference>
<dbReference type="Pfam" id="PF20903">
    <property type="entry name" value="SPL"/>
    <property type="match status" value="1"/>
</dbReference>
<dbReference type="SUPFAM" id="SSF102114">
    <property type="entry name" value="Radical SAM enzymes"/>
    <property type="match status" value="1"/>
</dbReference>
<accession>A0A7C3MIP6</accession>
<dbReference type="InterPro" id="IPR058240">
    <property type="entry name" value="rSAM_sf"/>
</dbReference>
<sequence>MKELKNFSTLRPFSHIYVEKEVLFHSITEKILNRFPKSIIIEIDNYKEVFSRSNQNYKIQELSRKLILAKKRKEFIYPGPPLCPNFGQYYFYYTTLILNCIFSCDYCFLKGMYPSAHIVVFVNIEDYFKEIDKILKDHPIYLSISYNTDLLALENIIPFFSMFLNYAENKKDLIIEVRTKSAEYKLWEKIKQKDNIILSWTLLPDEIIKKYEKTPPLDLRIKAIEKAIDYNWTVRLNFDPLIYVEDYKEIYQRFVQRIFQEIDPSKIYDLSIGVFRIPKDYFKRMKKIFINEVTLFPYEEGDNAYTYPYGLKKEMINFLIDNVSSYIPKEKIFII</sequence>
<dbReference type="GO" id="GO:0042601">
    <property type="term" value="C:endospore-forming forespore"/>
    <property type="evidence" value="ECO:0007669"/>
    <property type="project" value="TreeGrafter"/>
</dbReference>
<protein>
    <submittedName>
        <fullName evidence="1">Radical SAM protein</fullName>
    </submittedName>
</protein>
<name>A0A7C3MIP6_DICTH</name>
<dbReference type="PANTHER" id="PTHR37822">
    <property type="entry name" value="SPORE PHOTOPRODUCT LYASE-RELATED"/>
    <property type="match status" value="1"/>
</dbReference>
<dbReference type="InterPro" id="IPR049539">
    <property type="entry name" value="SPL"/>
</dbReference>
<organism evidence="1">
    <name type="scientific">Dictyoglomus thermophilum</name>
    <dbReference type="NCBI Taxonomy" id="14"/>
    <lineage>
        <taxon>Bacteria</taxon>
        <taxon>Pseudomonadati</taxon>
        <taxon>Dictyoglomota</taxon>
        <taxon>Dictyoglomia</taxon>
        <taxon>Dictyoglomales</taxon>
        <taxon>Dictyoglomaceae</taxon>
        <taxon>Dictyoglomus</taxon>
    </lineage>
</organism>
<dbReference type="PANTHER" id="PTHR37822:SF2">
    <property type="entry name" value="SPORE PHOTOPRODUCT LYASE"/>
    <property type="match status" value="1"/>
</dbReference>